<name>A0A6I4I1C2_9SPHI</name>
<evidence type="ECO:0008006" key="3">
    <source>
        <dbReference type="Google" id="ProtNLM"/>
    </source>
</evidence>
<sequence length="168" mass="19922">MKSVLKYLCFTLLISTGYNARAQRGMGMPFRYNSPYSVDRRFNRPQIAESRPGIKKLNAIRNNYINKRLNLTPEEADRFWPLYNQYQNELASIQALRRQNNANMQQSSIDRVNQDMYYDQQLVAVRSHYKDLFLKVLPADKVVSLYQSEREFRGELFKQLQERGQPDN</sequence>
<protein>
    <recommendedName>
        <fullName evidence="3">LTXXQ motif family protein</fullName>
    </recommendedName>
</protein>
<evidence type="ECO:0000313" key="1">
    <source>
        <dbReference type="EMBL" id="QQL48502.1"/>
    </source>
</evidence>
<reference evidence="1 2" key="1">
    <citation type="submission" date="2020-12" db="EMBL/GenBank/DDBJ databases">
        <title>HMF7856_wgs.fasta genome submission.</title>
        <authorList>
            <person name="Kang H."/>
            <person name="Kim H."/>
            <person name="Joh K."/>
        </authorList>
    </citation>
    <scope>NUCLEOTIDE SEQUENCE [LARGE SCALE GENOMIC DNA]</scope>
    <source>
        <strain evidence="1 2">HMF7856</strain>
    </source>
</reference>
<accession>A0A6I4I1C2</accession>
<dbReference type="EMBL" id="CP066775">
    <property type="protein sequence ID" value="QQL48502.1"/>
    <property type="molecule type" value="Genomic_DNA"/>
</dbReference>
<dbReference type="RefSeq" id="WP_157526215.1">
    <property type="nucleotide sequence ID" value="NZ_CP066775.1"/>
</dbReference>
<organism evidence="1 2">
    <name type="scientific">Mucilaginibacter ginkgonis</name>
    <dbReference type="NCBI Taxonomy" id="2682091"/>
    <lineage>
        <taxon>Bacteria</taxon>
        <taxon>Pseudomonadati</taxon>
        <taxon>Bacteroidota</taxon>
        <taxon>Sphingobacteriia</taxon>
        <taxon>Sphingobacteriales</taxon>
        <taxon>Sphingobacteriaceae</taxon>
        <taxon>Mucilaginibacter</taxon>
    </lineage>
</organism>
<proteinExistence type="predicted"/>
<dbReference type="AlphaFoldDB" id="A0A6I4I1C2"/>
<evidence type="ECO:0000313" key="2">
    <source>
        <dbReference type="Proteomes" id="UP000429232"/>
    </source>
</evidence>
<gene>
    <name evidence="1" type="ORF">GO620_009895</name>
</gene>
<dbReference type="KEGG" id="mgik:GO620_009895"/>
<dbReference type="Proteomes" id="UP000429232">
    <property type="component" value="Chromosome"/>
</dbReference>
<keyword evidence="2" id="KW-1185">Reference proteome</keyword>